<dbReference type="InterPro" id="IPR012675">
    <property type="entry name" value="Beta-grasp_dom_sf"/>
</dbReference>
<gene>
    <name evidence="1" type="ORF">ABVV53_07795</name>
</gene>
<dbReference type="EMBL" id="JBEWLY010000013">
    <property type="protein sequence ID" value="MET1755360.1"/>
    <property type="molecule type" value="Genomic_DNA"/>
</dbReference>
<sequence>MPLKLVFLGRLEDLAGEPEREVPTVSSVSQIIDALEPDLAAALSGERIKCALNGVLVHDRDAGVLKDGDEVAFLPPVSGG</sequence>
<dbReference type="Gene3D" id="3.10.20.30">
    <property type="match status" value="1"/>
</dbReference>
<evidence type="ECO:0000313" key="2">
    <source>
        <dbReference type="Proteomes" id="UP001548713"/>
    </source>
</evidence>
<accession>A0ABV2D0G8</accession>
<dbReference type="Pfam" id="PF02597">
    <property type="entry name" value="ThiS"/>
    <property type="match status" value="1"/>
</dbReference>
<dbReference type="CDD" id="cd00754">
    <property type="entry name" value="Ubl_MoaD"/>
    <property type="match status" value="1"/>
</dbReference>
<protein>
    <submittedName>
        <fullName evidence="1">MoaD/ThiS family protein</fullName>
    </submittedName>
</protein>
<dbReference type="RefSeq" id="WP_353983827.1">
    <property type="nucleotide sequence ID" value="NZ_JBEWLY010000013.1"/>
</dbReference>
<keyword evidence="2" id="KW-1185">Reference proteome</keyword>
<organism evidence="1 2">
    <name type="scientific">Novosphingobium kalidii</name>
    <dbReference type="NCBI Taxonomy" id="3230299"/>
    <lineage>
        <taxon>Bacteria</taxon>
        <taxon>Pseudomonadati</taxon>
        <taxon>Pseudomonadota</taxon>
        <taxon>Alphaproteobacteria</taxon>
        <taxon>Sphingomonadales</taxon>
        <taxon>Sphingomonadaceae</taxon>
        <taxon>Novosphingobium</taxon>
    </lineage>
</organism>
<name>A0ABV2D0G8_9SPHN</name>
<dbReference type="SUPFAM" id="SSF54285">
    <property type="entry name" value="MoaD/ThiS"/>
    <property type="match status" value="1"/>
</dbReference>
<evidence type="ECO:0000313" key="1">
    <source>
        <dbReference type="EMBL" id="MET1755360.1"/>
    </source>
</evidence>
<comment type="caution">
    <text evidence="1">The sequence shown here is derived from an EMBL/GenBank/DDBJ whole genome shotgun (WGS) entry which is preliminary data.</text>
</comment>
<proteinExistence type="predicted"/>
<dbReference type="Proteomes" id="UP001548713">
    <property type="component" value="Unassembled WGS sequence"/>
</dbReference>
<reference evidence="1 2" key="1">
    <citation type="submission" date="2024-07" db="EMBL/GenBank/DDBJ databases">
        <title>Novosphingobium kalidii RD2P27.</title>
        <authorList>
            <person name="Sun J.-Q."/>
        </authorList>
    </citation>
    <scope>NUCLEOTIDE SEQUENCE [LARGE SCALE GENOMIC DNA]</scope>
    <source>
        <strain evidence="1 2">RD2P27</strain>
    </source>
</reference>
<dbReference type="InterPro" id="IPR003749">
    <property type="entry name" value="ThiS/MoaD-like"/>
</dbReference>
<dbReference type="InterPro" id="IPR016155">
    <property type="entry name" value="Mopterin_synth/thiamin_S_b"/>
</dbReference>